<dbReference type="PANTHER" id="PTHR30135">
    <property type="entry name" value="UNCHARACTERIZED PROTEIN YVCK-RELATED"/>
    <property type="match status" value="1"/>
</dbReference>
<evidence type="ECO:0008006" key="4">
    <source>
        <dbReference type="Google" id="ProtNLM"/>
    </source>
</evidence>
<dbReference type="AlphaFoldDB" id="A0A2M7VB80"/>
<dbReference type="Pfam" id="PF01933">
    <property type="entry name" value="CofD"/>
    <property type="match status" value="1"/>
</dbReference>
<proteinExistence type="predicted"/>
<evidence type="ECO:0000313" key="2">
    <source>
        <dbReference type="EMBL" id="PIZ96211.1"/>
    </source>
</evidence>
<dbReference type="PANTHER" id="PTHR30135:SF3">
    <property type="entry name" value="GLUCONEOGENESIS FACTOR-RELATED"/>
    <property type="match status" value="1"/>
</dbReference>
<dbReference type="InterPro" id="IPR010119">
    <property type="entry name" value="Gluconeogen_factor"/>
</dbReference>
<evidence type="ECO:0000313" key="3">
    <source>
        <dbReference type="Proteomes" id="UP000231453"/>
    </source>
</evidence>
<evidence type="ECO:0000256" key="1">
    <source>
        <dbReference type="ARBA" id="ARBA00022490"/>
    </source>
</evidence>
<organism evidence="2 3">
    <name type="scientific">Candidatus Magasanikbacteria bacterium CG_4_10_14_0_2_um_filter_33_14</name>
    <dbReference type="NCBI Taxonomy" id="1974636"/>
    <lineage>
        <taxon>Bacteria</taxon>
        <taxon>Candidatus Magasanikiibacteriota</taxon>
    </lineage>
</organism>
<dbReference type="GO" id="GO:0043743">
    <property type="term" value="F:LPPG:FO 2-phospho-L-lactate transferase activity"/>
    <property type="evidence" value="ECO:0007669"/>
    <property type="project" value="InterPro"/>
</dbReference>
<dbReference type="Proteomes" id="UP000231453">
    <property type="component" value="Unassembled WGS sequence"/>
</dbReference>
<comment type="caution">
    <text evidence="2">The sequence shown here is derived from an EMBL/GenBank/DDBJ whole genome shotgun (WGS) entry which is preliminary data.</text>
</comment>
<dbReference type="EMBL" id="PFPL01000032">
    <property type="protein sequence ID" value="PIZ96211.1"/>
    <property type="molecule type" value="Genomic_DNA"/>
</dbReference>
<reference evidence="3" key="1">
    <citation type="submission" date="2017-09" db="EMBL/GenBank/DDBJ databases">
        <title>Depth-based differentiation of microbial function through sediment-hosted aquifers and enrichment of novel symbionts in the deep terrestrial subsurface.</title>
        <authorList>
            <person name="Probst A.J."/>
            <person name="Ladd B."/>
            <person name="Jarett J.K."/>
            <person name="Geller-Mcgrath D.E."/>
            <person name="Sieber C.M.K."/>
            <person name="Emerson J.B."/>
            <person name="Anantharaman K."/>
            <person name="Thomas B.C."/>
            <person name="Malmstrom R."/>
            <person name="Stieglmeier M."/>
            <person name="Klingl A."/>
            <person name="Woyke T."/>
            <person name="Ryan C.M."/>
            <person name="Banfield J.F."/>
        </authorList>
    </citation>
    <scope>NUCLEOTIDE SEQUENCE [LARGE SCALE GENOMIC DNA]</scope>
</reference>
<dbReference type="InterPro" id="IPR038136">
    <property type="entry name" value="CofD-like_dom_sf"/>
</dbReference>
<dbReference type="SUPFAM" id="SSF142338">
    <property type="entry name" value="CofD-like"/>
    <property type="match status" value="1"/>
</dbReference>
<dbReference type="InterPro" id="IPR002882">
    <property type="entry name" value="CofD"/>
</dbReference>
<gene>
    <name evidence="2" type="ORF">COX80_01980</name>
</gene>
<protein>
    <recommendedName>
        <fullName evidence="4">Gluconeogenesis factor</fullName>
    </recommendedName>
</protein>
<dbReference type="Gene3D" id="3.40.50.10680">
    <property type="entry name" value="CofD-like domains"/>
    <property type="match status" value="1"/>
</dbReference>
<sequence>MKNVVTIGGGNGTAITVNALKKFISQINLSVVVGMSDSGGSSGRLRKEFGVLPPGDIMRAVLSLSPYDYLLLKKIFYKNRFNNLEKLEGHNLGNLFLTLTSQYGDFMSALRAFEQSVESMAHVYPNTLEINNLVAELENGDIIFGENEIDEPNYDRDLKIKKVWSEKENSKESPEIYVETKQALEKADYIFLGPGDLYTSIIATTLPKGFKETIEKSKAKIIYIFGNIRHLDGETGPKTFSEAVLALESYLGRKIDLVIYDNHKLNQDEKKKYKIRGWELVPCDKENLLDNEIWEVDFEKAGGGLAPDKLVEPFGKIMGLK</sequence>
<accession>A0A2M7VB80</accession>
<keyword evidence="1" id="KW-0963">Cytoplasm</keyword>
<name>A0A2M7VB80_9BACT</name>
<dbReference type="NCBIfam" id="TIGR01826">
    <property type="entry name" value="CofD_related"/>
    <property type="match status" value="1"/>
</dbReference>